<proteinExistence type="predicted"/>
<evidence type="ECO:0000313" key="3">
    <source>
        <dbReference type="EMBL" id="SCL14590.1"/>
    </source>
</evidence>
<dbReference type="AlphaFoldDB" id="A0A1C6RC60"/>
<dbReference type="Proteomes" id="UP000199413">
    <property type="component" value="Unassembled WGS sequence"/>
</dbReference>
<name>A0A1C6RC60_9ACTN</name>
<organism evidence="3 4">
    <name type="scientific">Micromonospora rhizosphaerae</name>
    <dbReference type="NCBI Taxonomy" id="568872"/>
    <lineage>
        <taxon>Bacteria</taxon>
        <taxon>Bacillati</taxon>
        <taxon>Actinomycetota</taxon>
        <taxon>Actinomycetes</taxon>
        <taxon>Micromonosporales</taxon>
        <taxon>Micromonosporaceae</taxon>
        <taxon>Micromonospora</taxon>
    </lineage>
</organism>
<keyword evidence="4" id="KW-1185">Reference proteome</keyword>
<evidence type="ECO:0000256" key="2">
    <source>
        <dbReference type="SAM" id="Phobius"/>
    </source>
</evidence>
<evidence type="ECO:0000313" key="4">
    <source>
        <dbReference type="Proteomes" id="UP000199413"/>
    </source>
</evidence>
<dbReference type="RefSeq" id="WP_091336224.1">
    <property type="nucleotide sequence ID" value="NZ_FMHV01000002.1"/>
</dbReference>
<protein>
    <submittedName>
        <fullName evidence="3">Uncharacterized protein</fullName>
    </submittedName>
</protein>
<feature type="region of interest" description="Disordered" evidence="1">
    <location>
        <begin position="1"/>
        <end position="22"/>
    </location>
</feature>
<feature type="transmembrane region" description="Helical" evidence="2">
    <location>
        <begin position="70"/>
        <end position="93"/>
    </location>
</feature>
<gene>
    <name evidence="3" type="ORF">GA0070624_0469</name>
</gene>
<keyword evidence="2" id="KW-0812">Transmembrane</keyword>
<dbReference type="OrthoDB" id="3375511at2"/>
<reference evidence="4" key="1">
    <citation type="submission" date="2016-06" db="EMBL/GenBank/DDBJ databases">
        <authorList>
            <person name="Varghese N."/>
            <person name="Submissions Spin"/>
        </authorList>
    </citation>
    <scope>NUCLEOTIDE SEQUENCE [LARGE SCALE GENOMIC DNA]</scope>
    <source>
        <strain evidence="4">DSM 45431</strain>
    </source>
</reference>
<keyword evidence="2" id="KW-0472">Membrane</keyword>
<dbReference type="EMBL" id="FMHV01000002">
    <property type="protein sequence ID" value="SCL14590.1"/>
    <property type="molecule type" value="Genomic_DNA"/>
</dbReference>
<sequence length="244" mass="25402">MGMPDAEGHGPPDGLPDLPPEWGRVVIPDDASALAEEARQVRRELRRRAAGQRGHHRLGLAPRLDGQPPLGLPVLILLVAVLTTLTGLVAVTWPRSPRSAGSPTVVPYPTTSLLTDRPLPALDLVDPDESPVPLRGLLPAVIILVDACPCPDRVAEAAAAAPPNVTVVTVAGGREVRRPAPPSAGAPVHALADPAGGLRAFLHLPARPGTATALLVDRNGTLVRVVPELGTVEDYRADLARIAA</sequence>
<keyword evidence="2" id="KW-1133">Transmembrane helix</keyword>
<evidence type="ECO:0000256" key="1">
    <source>
        <dbReference type="SAM" id="MobiDB-lite"/>
    </source>
</evidence>
<feature type="compositionally biased region" description="Basic and acidic residues" evidence="1">
    <location>
        <begin position="1"/>
        <end position="10"/>
    </location>
</feature>
<accession>A0A1C6RC60</accession>